<dbReference type="CDD" id="cd00156">
    <property type="entry name" value="REC"/>
    <property type="match status" value="1"/>
</dbReference>
<dbReference type="InterPro" id="IPR036890">
    <property type="entry name" value="HATPase_C_sf"/>
</dbReference>
<comment type="caution">
    <text evidence="4">The sequence shown here is derived from an EMBL/GenBank/DDBJ whole genome shotgun (WGS) entry which is preliminary data.</text>
</comment>
<proteinExistence type="predicted"/>
<dbReference type="Gene3D" id="3.40.50.2300">
    <property type="match status" value="1"/>
</dbReference>
<dbReference type="InterPro" id="IPR003594">
    <property type="entry name" value="HATPase_dom"/>
</dbReference>
<dbReference type="Pfam" id="PF00072">
    <property type="entry name" value="Response_reg"/>
    <property type="match status" value="1"/>
</dbReference>
<dbReference type="InterPro" id="IPR050595">
    <property type="entry name" value="Bact_response_regulator"/>
</dbReference>
<dbReference type="PROSITE" id="PS50110">
    <property type="entry name" value="RESPONSE_REGULATORY"/>
    <property type="match status" value="1"/>
</dbReference>
<keyword evidence="4" id="KW-0418">Kinase</keyword>
<dbReference type="EMBL" id="WTPX01000022">
    <property type="protein sequence ID" value="NNJ25007.1"/>
    <property type="molecule type" value="Genomic_DNA"/>
</dbReference>
<dbReference type="EC" id="2.7.13.3" evidence="4"/>
<evidence type="ECO:0000256" key="1">
    <source>
        <dbReference type="ARBA" id="ARBA00022553"/>
    </source>
</evidence>
<evidence type="ECO:0000313" key="5">
    <source>
        <dbReference type="Proteomes" id="UP000609651"/>
    </source>
</evidence>
<dbReference type="RefSeq" id="WP_171184548.1">
    <property type="nucleotide sequence ID" value="NZ_WTPX01000022.1"/>
</dbReference>
<dbReference type="GO" id="GO:0004673">
    <property type="term" value="F:protein histidine kinase activity"/>
    <property type="evidence" value="ECO:0007669"/>
    <property type="project" value="UniProtKB-EC"/>
</dbReference>
<evidence type="ECO:0000259" key="3">
    <source>
        <dbReference type="PROSITE" id="PS50110"/>
    </source>
</evidence>
<sequence length="300" mass="33795">MSRILVVEDSPTQAVQVEMMLADADYETESAADGVEALKAIERRPPDLVLTDLHMPNMNGLELVEAVRQQYERIPVILMTADGTETIAVEALQKGAASYIPKRLLERILHSTLSDIFGVMRKERSREHVSRSLVECNARFVFGHDPEIVTGMVQRFEEELRGMQYLDETGLLRITLALREALVNAVDHGNLELDSALRDDRPGEYAQMGADRRTQSPYQERQVTLTAQIVPEQVTFVIRDEGPGFDPSKIPDPTDPENLIRAHGRGLMLIQNFMDEVRHNETGNEITLIKRREPLKSVAA</sequence>
<keyword evidence="4" id="KW-0808">Transferase</keyword>
<organism evidence="4 5">
    <name type="scientific">Alienimonas chondri</name>
    <dbReference type="NCBI Taxonomy" id="2681879"/>
    <lineage>
        <taxon>Bacteria</taxon>
        <taxon>Pseudomonadati</taxon>
        <taxon>Planctomycetota</taxon>
        <taxon>Planctomycetia</taxon>
        <taxon>Planctomycetales</taxon>
        <taxon>Planctomycetaceae</taxon>
        <taxon>Alienimonas</taxon>
    </lineage>
</organism>
<dbReference type="SUPFAM" id="SSF55874">
    <property type="entry name" value="ATPase domain of HSP90 chaperone/DNA topoisomerase II/histidine kinase"/>
    <property type="match status" value="1"/>
</dbReference>
<reference evidence="4 5" key="1">
    <citation type="journal article" date="2020" name="Syst. Appl. Microbiol.">
        <title>Alienimonas chondri sp. nov., a novel planctomycete isolated from the biofilm of the red alga Chondrus crispus.</title>
        <authorList>
            <person name="Vitorino I."/>
            <person name="Albuquerque L."/>
            <person name="Wiegand S."/>
            <person name="Kallscheuer N."/>
            <person name="da Costa M.S."/>
            <person name="Lobo-da-Cunha A."/>
            <person name="Jogler C."/>
            <person name="Lage O.M."/>
        </authorList>
    </citation>
    <scope>NUCLEOTIDE SEQUENCE [LARGE SCALE GENOMIC DNA]</scope>
    <source>
        <strain evidence="4 5">LzC2</strain>
    </source>
</reference>
<keyword evidence="1 2" id="KW-0597">Phosphoprotein</keyword>
<feature type="modified residue" description="4-aspartylphosphate" evidence="2">
    <location>
        <position position="52"/>
    </location>
</feature>
<gene>
    <name evidence="4" type="primary">rcsC_3</name>
    <name evidence="4" type="ORF">LzC2_10690</name>
</gene>
<evidence type="ECO:0000256" key="2">
    <source>
        <dbReference type="PROSITE-ProRule" id="PRU00169"/>
    </source>
</evidence>
<dbReference type="Gene3D" id="3.30.565.10">
    <property type="entry name" value="Histidine kinase-like ATPase, C-terminal domain"/>
    <property type="match status" value="1"/>
</dbReference>
<feature type="domain" description="Response regulatory" evidence="3">
    <location>
        <begin position="3"/>
        <end position="117"/>
    </location>
</feature>
<dbReference type="SUPFAM" id="SSF52172">
    <property type="entry name" value="CheY-like"/>
    <property type="match status" value="1"/>
</dbReference>
<dbReference type="InterPro" id="IPR001789">
    <property type="entry name" value="Sig_transdc_resp-reg_receiver"/>
</dbReference>
<protein>
    <submittedName>
        <fullName evidence="4">Sensor histidine kinase RcsC</fullName>
        <ecNumber evidence="4">2.7.13.3</ecNumber>
    </submittedName>
</protein>
<dbReference type="Pfam" id="PF13581">
    <property type="entry name" value="HATPase_c_2"/>
    <property type="match status" value="1"/>
</dbReference>
<dbReference type="PANTHER" id="PTHR44591:SF3">
    <property type="entry name" value="RESPONSE REGULATORY DOMAIN-CONTAINING PROTEIN"/>
    <property type="match status" value="1"/>
</dbReference>
<keyword evidence="5" id="KW-1185">Reference proteome</keyword>
<dbReference type="CDD" id="cd16936">
    <property type="entry name" value="HATPase_RsbW-like"/>
    <property type="match status" value="1"/>
</dbReference>
<dbReference type="Proteomes" id="UP000609651">
    <property type="component" value="Unassembled WGS sequence"/>
</dbReference>
<dbReference type="InterPro" id="IPR011006">
    <property type="entry name" value="CheY-like_superfamily"/>
</dbReference>
<evidence type="ECO:0000313" key="4">
    <source>
        <dbReference type="EMBL" id="NNJ25007.1"/>
    </source>
</evidence>
<name>A0ABX1VCP8_9PLAN</name>
<dbReference type="SMART" id="SM00448">
    <property type="entry name" value="REC"/>
    <property type="match status" value="1"/>
</dbReference>
<dbReference type="PANTHER" id="PTHR44591">
    <property type="entry name" value="STRESS RESPONSE REGULATOR PROTEIN 1"/>
    <property type="match status" value="1"/>
</dbReference>
<accession>A0ABX1VCP8</accession>